<comment type="similarity">
    <text evidence="18 19">Belongs to the ephrin family.</text>
</comment>
<evidence type="ECO:0000256" key="10">
    <source>
        <dbReference type="ARBA" id="ARBA00022989"/>
    </source>
</evidence>
<accession>A0AA40I2T5</accession>
<comment type="function">
    <text evidence="14">Cell surface transmembrane ligand for Eph receptors, a family of receptor tyrosine kinases which are crucial for migration, repulsion and adhesion during neuronal, vascular and epithelial development. Binds promiscuously Eph receptors residing on adjacent cells, leading to contact-dependent bidirectional signaling into neighboring cells. The signaling pathway downstream of the receptor is referred to as forward signaling while the signaling pathway downstream of the ephrin ligand is referred to as reverse signaling. Binds to receptor tyrosine kinase including EPHA4, EPHA3 and EPHB4. Together with EPHB4 plays a central role in heart morphogenesis and angiogenesis through regulation of cell adhesion and cell migration. EPHB4-mediated forward signaling controls cellular repulsion and segregation from EFNB2-expressing cells. May play a role in constraining the orientation of longitudinally projecting axons.</text>
</comment>
<dbReference type="GO" id="GO:0005886">
    <property type="term" value="C:plasma membrane"/>
    <property type="evidence" value="ECO:0007669"/>
    <property type="project" value="UniProtKB-SubCell"/>
</dbReference>
<dbReference type="Pfam" id="PF00812">
    <property type="entry name" value="Ephrin"/>
    <property type="match status" value="1"/>
</dbReference>
<evidence type="ECO:0000256" key="2">
    <source>
        <dbReference type="ARBA" id="ARBA00022473"/>
    </source>
</evidence>
<dbReference type="PROSITE" id="PS01299">
    <property type="entry name" value="EPHRIN_RBD_1"/>
    <property type="match status" value="1"/>
</dbReference>
<comment type="subcellular location">
    <subcellularLocation>
        <location evidence="1">Cell membrane</location>
        <topology evidence="1">Single-pass type I membrane protein</topology>
    </subcellularLocation>
</comment>
<feature type="compositionally biased region" description="Polar residues" evidence="20">
    <location>
        <begin position="250"/>
        <end position="273"/>
    </location>
</feature>
<dbReference type="EMBL" id="JAULJE010000006">
    <property type="protein sequence ID" value="KAK1341950.1"/>
    <property type="molecule type" value="Genomic_DNA"/>
</dbReference>
<evidence type="ECO:0000256" key="20">
    <source>
        <dbReference type="SAM" id="MobiDB-lite"/>
    </source>
</evidence>
<feature type="transmembrane region" description="Helical" evidence="21">
    <location>
        <begin position="285"/>
        <end position="310"/>
    </location>
</feature>
<comment type="caution">
    <text evidence="23">The sequence shown here is derived from an EMBL/GenBank/DDBJ whole genome shotgun (WGS) entry which is preliminary data.</text>
</comment>
<evidence type="ECO:0000256" key="17">
    <source>
        <dbReference type="ARBA" id="ARBA00078732"/>
    </source>
</evidence>
<feature type="disulfide bond" evidence="18">
    <location>
        <begin position="149"/>
        <end position="213"/>
    </location>
</feature>
<reference evidence="23" key="1">
    <citation type="submission" date="2023-06" db="EMBL/GenBank/DDBJ databases">
        <title>Reference genome for the Northern bat (Eptesicus nilssonii), a most northern bat species.</title>
        <authorList>
            <person name="Laine V.N."/>
            <person name="Pulliainen A.T."/>
            <person name="Lilley T.M."/>
        </authorList>
    </citation>
    <scope>NUCLEOTIDE SEQUENCE</scope>
    <source>
        <strain evidence="23">BLF_Eptnil</strain>
        <tissue evidence="23">Kidney</tissue>
    </source>
</reference>
<dbReference type="PROSITE" id="PS51551">
    <property type="entry name" value="EPHRIN_RBD_2"/>
    <property type="match status" value="1"/>
</dbReference>
<evidence type="ECO:0000256" key="8">
    <source>
        <dbReference type="ARBA" id="ARBA00022782"/>
    </source>
</evidence>
<evidence type="ECO:0000256" key="9">
    <source>
        <dbReference type="ARBA" id="ARBA00022902"/>
    </source>
</evidence>
<feature type="domain" description="Ephrin RBD" evidence="22">
    <location>
        <begin position="88"/>
        <end position="224"/>
    </location>
</feature>
<evidence type="ECO:0000256" key="13">
    <source>
        <dbReference type="ARBA" id="ARBA00023180"/>
    </source>
</evidence>
<dbReference type="CDD" id="cd10426">
    <property type="entry name" value="Ephrin-B_Ectodomain"/>
    <property type="match status" value="1"/>
</dbReference>
<evidence type="ECO:0000256" key="3">
    <source>
        <dbReference type="ARBA" id="ARBA00022475"/>
    </source>
</evidence>
<dbReference type="InterPro" id="IPR001799">
    <property type="entry name" value="Ephrin_RBD"/>
</dbReference>
<dbReference type="SUPFAM" id="SSF49503">
    <property type="entry name" value="Cupredoxins"/>
    <property type="match status" value="1"/>
</dbReference>
<evidence type="ECO:0000313" key="23">
    <source>
        <dbReference type="EMBL" id="KAK1341950.1"/>
    </source>
</evidence>
<keyword evidence="4" id="KW-0597">Phosphoprotein</keyword>
<keyword evidence="10 21" id="KW-1133">Transmembrane helix</keyword>
<evidence type="ECO:0000313" key="24">
    <source>
        <dbReference type="Proteomes" id="UP001177744"/>
    </source>
</evidence>
<feature type="region of interest" description="Disordered" evidence="20">
    <location>
        <begin position="226"/>
        <end position="273"/>
    </location>
</feature>
<evidence type="ECO:0000256" key="5">
    <source>
        <dbReference type="ARBA" id="ARBA00022657"/>
    </source>
</evidence>
<evidence type="ECO:0000256" key="21">
    <source>
        <dbReference type="SAM" id="Phobius"/>
    </source>
</evidence>
<feature type="compositionally biased region" description="Basic and acidic residues" evidence="20">
    <location>
        <begin position="235"/>
        <end position="245"/>
    </location>
</feature>
<keyword evidence="6 21" id="KW-0812">Transmembrane</keyword>
<sequence length="394" mass="42955">MRQNRYECYPHVLKPVLSVCVCVGQKHVAIDSPGLLLVRRISSILCQKACVDHGKVRQLDLGKTTEAALALGTTTVIGLELVGGVSSPVLRVGTSKSCNSIFLPGQGLVLYPQIGDKLDIICPKMDSKTIGQYEYYKVYMVDKDQADRCTIKKENTPLLNCARPDQDVKFTIKFQEFSPNLWGLEFKKNKDYYIISTSNGSLEGLDNQEGGVCQTRAMKILMKVGQDASSAGSTRHNDPTRRPELEAGTNGRSSTTSPFVKPNPGSSTDGNSAGHSGNNILGSEVALFAGIASGCIIFIVIIITLVVLLLKYRRRHRKHSPQHTATLSLSTLATPKRGGGNNNGSEPSDIIIPLRTADSVFCPHYEKVSGDYGHPVYIVQEMPPQSPANIYYKV</sequence>
<dbReference type="GO" id="GO:0007411">
    <property type="term" value="P:axon guidance"/>
    <property type="evidence" value="ECO:0007669"/>
    <property type="project" value="TreeGrafter"/>
</dbReference>
<keyword evidence="9" id="KW-0524">Neurogenesis</keyword>
<evidence type="ECO:0000256" key="1">
    <source>
        <dbReference type="ARBA" id="ARBA00004251"/>
    </source>
</evidence>
<dbReference type="InterPro" id="IPR031328">
    <property type="entry name" value="Ephrin"/>
</dbReference>
<keyword evidence="5" id="KW-0037">Angiogenesis</keyword>
<evidence type="ECO:0000259" key="22">
    <source>
        <dbReference type="PROSITE" id="PS51551"/>
    </source>
</evidence>
<evidence type="ECO:0000256" key="14">
    <source>
        <dbReference type="ARBA" id="ARBA00057158"/>
    </source>
</evidence>
<dbReference type="InterPro" id="IPR034255">
    <property type="entry name" value="Ephrin-B_Ecto"/>
</dbReference>
<evidence type="ECO:0000256" key="16">
    <source>
        <dbReference type="ARBA" id="ARBA00077706"/>
    </source>
</evidence>
<keyword evidence="2" id="KW-0217">Developmental protein</keyword>
<keyword evidence="11 19" id="KW-0472">Membrane</keyword>
<evidence type="ECO:0000256" key="4">
    <source>
        <dbReference type="ARBA" id="ARBA00022553"/>
    </source>
</evidence>
<dbReference type="PANTHER" id="PTHR11304:SF18">
    <property type="entry name" value="EPHRIN-B2"/>
    <property type="match status" value="1"/>
</dbReference>
<evidence type="ECO:0000256" key="18">
    <source>
        <dbReference type="PROSITE-ProRule" id="PRU00884"/>
    </source>
</evidence>
<evidence type="ECO:0000256" key="19">
    <source>
        <dbReference type="RuleBase" id="RU004375"/>
    </source>
</evidence>
<dbReference type="GO" id="GO:0001525">
    <property type="term" value="P:angiogenesis"/>
    <property type="evidence" value="ECO:0007669"/>
    <property type="project" value="UniProtKB-KW"/>
</dbReference>
<keyword evidence="24" id="KW-1185">Reference proteome</keyword>
<dbReference type="PANTHER" id="PTHR11304">
    <property type="entry name" value="EPHRIN"/>
    <property type="match status" value="1"/>
</dbReference>
<keyword evidence="3" id="KW-1003">Cell membrane</keyword>
<evidence type="ECO:0000256" key="15">
    <source>
        <dbReference type="ARBA" id="ARBA00069620"/>
    </source>
</evidence>
<protein>
    <recommendedName>
        <fullName evidence="15">Ephrin-B2</fullName>
    </recommendedName>
    <alternativeName>
        <fullName evidence="17">EPH-related receptor tyrosine kinase ligand 5</fullName>
    </alternativeName>
    <alternativeName>
        <fullName evidence="16">HTK ligand</fullName>
    </alternativeName>
</protein>
<dbReference type="AlphaFoldDB" id="A0AA40I2T5"/>
<gene>
    <name evidence="23" type="ORF">QTO34_016702</name>
</gene>
<dbReference type="Proteomes" id="UP001177744">
    <property type="component" value="Unassembled WGS sequence"/>
</dbReference>
<evidence type="ECO:0000256" key="7">
    <source>
        <dbReference type="ARBA" id="ARBA00022729"/>
    </source>
</evidence>
<evidence type="ECO:0000256" key="11">
    <source>
        <dbReference type="ARBA" id="ARBA00023136"/>
    </source>
</evidence>
<dbReference type="InterPro" id="IPR008972">
    <property type="entry name" value="Cupredoxin"/>
</dbReference>
<evidence type="ECO:0000256" key="6">
    <source>
        <dbReference type="ARBA" id="ARBA00022692"/>
    </source>
</evidence>
<dbReference type="GO" id="GO:0048013">
    <property type="term" value="P:ephrin receptor signaling pathway"/>
    <property type="evidence" value="ECO:0007669"/>
    <property type="project" value="InterPro"/>
</dbReference>
<keyword evidence="8" id="KW-0221">Differentiation</keyword>
<keyword evidence="7" id="KW-0732">Signal</keyword>
<keyword evidence="13" id="KW-0325">Glycoprotein</keyword>
<proteinExistence type="inferred from homology"/>
<organism evidence="23 24">
    <name type="scientific">Cnephaeus nilssonii</name>
    <name type="common">Northern bat</name>
    <name type="synonym">Eptesicus nilssonii</name>
    <dbReference type="NCBI Taxonomy" id="3371016"/>
    <lineage>
        <taxon>Eukaryota</taxon>
        <taxon>Metazoa</taxon>
        <taxon>Chordata</taxon>
        <taxon>Craniata</taxon>
        <taxon>Vertebrata</taxon>
        <taxon>Euteleostomi</taxon>
        <taxon>Mammalia</taxon>
        <taxon>Eutheria</taxon>
        <taxon>Laurasiatheria</taxon>
        <taxon>Chiroptera</taxon>
        <taxon>Yangochiroptera</taxon>
        <taxon>Vespertilionidae</taxon>
        <taxon>Cnephaeus</taxon>
    </lineage>
</organism>
<keyword evidence="12 18" id="KW-1015">Disulfide bond</keyword>
<dbReference type="FunFam" id="2.60.40.420:FF:000020">
    <property type="entry name" value="Ephrin-B2"/>
    <property type="match status" value="1"/>
</dbReference>
<dbReference type="InterPro" id="IPR019765">
    <property type="entry name" value="Ephrin_CS"/>
</dbReference>
<dbReference type="GO" id="GO:0046875">
    <property type="term" value="F:ephrin receptor binding"/>
    <property type="evidence" value="ECO:0007669"/>
    <property type="project" value="InterPro"/>
</dbReference>
<name>A0AA40I2T5_CNENI</name>
<dbReference type="PRINTS" id="PR01347">
    <property type="entry name" value="EPHRIN"/>
</dbReference>
<comment type="caution">
    <text evidence="18">Lacks conserved residue(s) required for the propagation of feature annotation.</text>
</comment>
<evidence type="ECO:0000256" key="12">
    <source>
        <dbReference type="ARBA" id="ARBA00023157"/>
    </source>
</evidence>
<dbReference type="Gene3D" id="2.60.40.420">
    <property type="entry name" value="Cupredoxins - blue copper proteins"/>
    <property type="match status" value="1"/>
</dbReference>